<dbReference type="PANTHER" id="PTHR11964">
    <property type="entry name" value="S-ADENOSYLMETHIONINE SYNTHETASE"/>
    <property type="match status" value="1"/>
</dbReference>
<evidence type="ECO:0000256" key="14">
    <source>
        <dbReference type="RuleBase" id="RU004462"/>
    </source>
</evidence>
<evidence type="ECO:0000313" key="18">
    <source>
        <dbReference type="EMBL" id="BDY11939.1"/>
    </source>
</evidence>
<evidence type="ECO:0000256" key="12">
    <source>
        <dbReference type="ARBA" id="ARBA00022958"/>
    </source>
</evidence>
<dbReference type="SUPFAM" id="SSF55973">
    <property type="entry name" value="S-adenosylmethionine synthetase"/>
    <property type="match status" value="3"/>
</dbReference>
<dbReference type="Pfam" id="PF00438">
    <property type="entry name" value="S-AdoMet_synt_N"/>
    <property type="match status" value="1"/>
</dbReference>
<evidence type="ECO:0000256" key="2">
    <source>
        <dbReference type="ARBA" id="ARBA00001958"/>
    </source>
</evidence>
<evidence type="ECO:0000259" key="16">
    <source>
        <dbReference type="Pfam" id="PF02772"/>
    </source>
</evidence>
<comment type="cofactor">
    <cofactor evidence="2">
        <name>K(+)</name>
        <dbReference type="ChEBI" id="CHEBI:29103"/>
    </cofactor>
</comment>
<evidence type="ECO:0000256" key="5">
    <source>
        <dbReference type="ARBA" id="ARBA00012828"/>
    </source>
</evidence>
<evidence type="ECO:0000256" key="3">
    <source>
        <dbReference type="ARBA" id="ARBA00005224"/>
    </source>
</evidence>
<name>A0ABN6WT38_9BACT</name>
<evidence type="ECO:0000256" key="6">
    <source>
        <dbReference type="ARBA" id="ARBA00022563"/>
    </source>
</evidence>
<dbReference type="PIRSF" id="PIRSF000497">
    <property type="entry name" value="MAT"/>
    <property type="match status" value="1"/>
</dbReference>
<feature type="domain" description="S-adenosylmethionine synthetase N-terminal" evidence="15">
    <location>
        <begin position="2"/>
        <end position="106"/>
    </location>
</feature>
<keyword evidence="7" id="KW-0808">Transferase</keyword>
<dbReference type="EMBL" id="AP027370">
    <property type="protein sequence ID" value="BDY11939.1"/>
    <property type="molecule type" value="Genomic_DNA"/>
</dbReference>
<dbReference type="InterPro" id="IPR022628">
    <property type="entry name" value="S-AdoMet_synt_N"/>
</dbReference>
<keyword evidence="8" id="KW-0479">Metal-binding</keyword>
<keyword evidence="10" id="KW-0067">ATP-binding</keyword>
<keyword evidence="12" id="KW-0630">Potassium</keyword>
<evidence type="ECO:0000256" key="13">
    <source>
        <dbReference type="NCBIfam" id="TIGR01034"/>
    </source>
</evidence>
<evidence type="ECO:0000256" key="9">
    <source>
        <dbReference type="ARBA" id="ARBA00022741"/>
    </source>
</evidence>
<organism evidence="18 19">
    <name type="scientific">Hydrogenimonas cancrithermarum</name>
    <dbReference type="NCBI Taxonomy" id="2993563"/>
    <lineage>
        <taxon>Bacteria</taxon>
        <taxon>Pseudomonadati</taxon>
        <taxon>Campylobacterota</taxon>
        <taxon>Epsilonproteobacteria</taxon>
        <taxon>Campylobacterales</taxon>
        <taxon>Hydrogenimonadaceae</taxon>
        <taxon>Hydrogenimonas</taxon>
    </lineage>
</organism>
<keyword evidence="9" id="KW-0547">Nucleotide-binding</keyword>
<dbReference type="NCBIfam" id="TIGR01034">
    <property type="entry name" value="metK"/>
    <property type="match status" value="1"/>
</dbReference>
<evidence type="ECO:0000256" key="4">
    <source>
        <dbReference type="ARBA" id="ARBA00009685"/>
    </source>
</evidence>
<dbReference type="Proteomes" id="UP001321445">
    <property type="component" value="Chromosome"/>
</dbReference>
<comment type="pathway">
    <text evidence="3">Amino-acid biosynthesis; S-adenosyl-L-methionine biosynthesis; S-adenosyl-L-methionine from L-methionine: step 1/1.</text>
</comment>
<evidence type="ECO:0000259" key="17">
    <source>
        <dbReference type="Pfam" id="PF02773"/>
    </source>
</evidence>
<evidence type="ECO:0000256" key="1">
    <source>
        <dbReference type="ARBA" id="ARBA00001946"/>
    </source>
</evidence>
<keyword evidence="11" id="KW-0460">Magnesium</keyword>
<evidence type="ECO:0000256" key="7">
    <source>
        <dbReference type="ARBA" id="ARBA00022679"/>
    </source>
</evidence>
<evidence type="ECO:0000256" key="8">
    <source>
        <dbReference type="ARBA" id="ARBA00022723"/>
    </source>
</evidence>
<evidence type="ECO:0000256" key="11">
    <source>
        <dbReference type="ARBA" id="ARBA00022842"/>
    </source>
</evidence>
<evidence type="ECO:0000313" key="19">
    <source>
        <dbReference type="Proteomes" id="UP001321445"/>
    </source>
</evidence>
<protein>
    <recommendedName>
        <fullName evidence="5 13">Methionine adenosyltransferase</fullName>
        <ecNumber evidence="5 13">2.5.1.6</ecNumber>
    </recommendedName>
</protein>
<dbReference type="InterPro" id="IPR002133">
    <property type="entry name" value="S-AdoMet_synthetase"/>
</dbReference>
<proteinExistence type="inferred from homology"/>
<dbReference type="Pfam" id="PF02772">
    <property type="entry name" value="S-AdoMet_synt_M"/>
    <property type="match status" value="1"/>
</dbReference>
<dbReference type="InterPro" id="IPR022629">
    <property type="entry name" value="S-AdoMet_synt_central"/>
</dbReference>
<dbReference type="InterPro" id="IPR022636">
    <property type="entry name" value="S-AdoMet_synthetase_sfam"/>
</dbReference>
<comment type="similarity">
    <text evidence="4 14">Belongs to the AdoMet synthase family.</text>
</comment>
<accession>A0ABN6WT38</accession>
<reference evidence="18 19" key="1">
    <citation type="submission" date="2023-03" db="EMBL/GenBank/DDBJ databases">
        <title>Description of Hydrogenimonas sp. ISO32.</title>
        <authorList>
            <person name="Mino S."/>
            <person name="Fukazawa S."/>
            <person name="Sawabe T."/>
        </authorList>
    </citation>
    <scope>NUCLEOTIDE SEQUENCE [LARGE SCALE GENOMIC DNA]</scope>
    <source>
        <strain evidence="18 19">ISO32</strain>
    </source>
</reference>
<feature type="domain" description="S-adenosylmethionine synthetase central" evidence="16">
    <location>
        <begin position="118"/>
        <end position="241"/>
    </location>
</feature>
<gene>
    <name evidence="18" type="primary">metK_1</name>
    <name evidence="18" type="ORF">HCR_02510</name>
</gene>
<dbReference type="CDD" id="cd18079">
    <property type="entry name" value="S-AdoMet_synt"/>
    <property type="match status" value="1"/>
</dbReference>
<keyword evidence="6" id="KW-0554">One-carbon metabolism</keyword>
<dbReference type="EC" id="2.5.1.6" evidence="5 13"/>
<evidence type="ECO:0000256" key="10">
    <source>
        <dbReference type="ARBA" id="ARBA00022840"/>
    </source>
</evidence>
<dbReference type="Pfam" id="PF02773">
    <property type="entry name" value="S-AdoMet_synt_C"/>
    <property type="match status" value="1"/>
</dbReference>
<dbReference type="InterPro" id="IPR022630">
    <property type="entry name" value="S-AdoMet_synt_C"/>
</dbReference>
<dbReference type="InterPro" id="IPR022631">
    <property type="entry name" value="ADOMET_SYNTHASE_CS"/>
</dbReference>
<dbReference type="RefSeq" id="WP_286337152.1">
    <property type="nucleotide sequence ID" value="NZ_AP027370.1"/>
</dbReference>
<comment type="cofactor">
    <cofactor evidence="1">
        <name>Mg(2+)</name>
        <dbReference type="ChEBI" id="CHEBI:18420"/>
    </cofactor>
</comment>
<keyword evidence="19" id="KW-1185">Reference proteome</keyword>
<dbReference type="PROSITE" id="PS00376">
    <property type="entry name" value="ADOMET_SYNTHASE_1"/>
    <property type="match status" value="1"/>
</dbReference>
<sequence>MYLYTSESVSAGHPDKCADIIADTIVDRLLKLDREARVATEVFISGKHIIIGGEVKTNAPVSEDFYRLCALDALSEIGYPESGFDESQTLYPETAEIQVLVSRQSPDISIGVDKASGEIGAGDQGMMIGFATDETESFLPAALYYSRRLRDALYDYVRNHPDDFGVDIKTQVTIDYETKENFDANRPVKIAKIVAAVPHAAHLDIETVRRRVRSVIVKTLKEDPLFDEEACEFFINGTGRYVNHSPLADSGTTGRKTMADTYGGYAPIGGGSQSSKDYTKVDRSGLYAARWIAKHIVAAGLARKAIVEIAYVIGHAKPLSVTVDTLGTGREELKDEVLSEKIAEKFPLTPQWITETFGLDTPSPSTFLYADIAAKGQVGYDDYPWERLEMLEWFKALLSTAE</sequence>
<feature type="domain" description="S-adenosylmethionine synthetase C-terminal" evidence="17">
    <location>
        <begin position="245"/>
        <end position="387"/>
    </location>
</feature>
<evidence type="ECO:0000259" key="15">
    <source>
        <dbReference type="Pfam" id="PF00438"/>
    </source>
</evidence>
<dbReference type="Gene3D" id="3.30.300.10">
    <property type="match status" value="3"/>
</dbReference>